<organism evidence="2 3">
    <name type="scientific">Nocardioides astragali</name>
    <dbReference type="NCBI Taxonomy" id="1776736"/>
    <lineage>
        <taxon>Bacteria</taxon>
        <taxon>Bacillati</taxon>
        <taxon>Actinomycetota</taxon>
        <taxon>Actinomycetes</taxon>
        <taxon>Propionibacteriales</taxon>
        <taxon>Nocardioidaceae</taxon>
        <taxon>Nocardioides</taxon>
    </lineage>
</organism>
<sequence length="113" mass="11643">MSNHSIVIPVKDLAAATSFYSTAFGVEPHTDTPYYVGFNVGGQEIGLNPNVQVTKMTGPVVYWDTDDLDAKVAEVQAAGGTVVRPVSQVGGGTSLALLTDPAGNQVGFISTSG</sequence>
<dbReference type="EMBL" id="JBHTCH010000028">
    <property type="protein sequence ID" value="MFC7363084.1"/>
    <property type="molecule type" value="Genomic_DNA"/>
</dbReference>
<dbReference type="Pfam" id="PF00903">
    <property type="entry name" value="Glyoxalase"/>
    <property type="match status" value="1"/>
</dbReference>
<name>A0ABW2N9C6_9ACTN</name>
<evidence type="ECO:0000313" key="3">
    <source>
        <dbReference type="Proteomes" id="UP001596524"/>
    </source>
</evidence>
<dbReference type="InterPro" id="IPR052164">
    <property type="entry name" value="Anthracycline_SecMetBiosynth"/>
</dbReference>
<evidence type="ECO:0000313" key="2">
    <source>
        <dbReference type="EMBL" id="MFC7363084.1"/>
    </source>
</evidence>
<feature type="domain" description="VOC" evidence="1">
    <location>
        <begin position="2"/>
        <end position="111"/>
    </location>
</feature>
<dbReference type="InterPro" id="IPR029068">
    <property type="entry name" value="Glyas_Bleomycin-R_OHBP_Dase"/>
</dbReference>
<gene>
    <name evidence="2" type="ORF">ACFQO6_22630</name>
</gene>
<comment type="caution">
    <text evidence="2">The sequence shown here is derived from an EMBL/GenBank/DDBJ whole genome shotgun (WGS) entry which is preliminary data.</text>
</comment>
<dbReference type="InterPro" id="IPR004360">
    <property type="entry name" value="Glyas_Fos-R_dOase_dom"/>
</dbReference>
<dbReference type="SUPFAM" id="SSF54593">
    <property type="entry name" value="Glyoxalase/Bleomycin resistance protein/Dihydroxybiphenyl dioxygenase"/>
    <property type="match status" value="1"/>
</dbReference>
<dbReference type="PANTHER" id="PTHR33993">
    <property type="entry name" value="GLYOXALASE-RELATED"/>
    <property type="match status" value="1"/>
</dbReference>
<keyword evidence="3" id="KW-1185">Reference proteome</keyword>
<dbReference type="PROSITE" id="PS51819">
    <property type="entry name" value="VOC"/>
    <property type="match status" value="1"/>
</dbReference>
<dbReference type="Gene3D" id="3.10.180.10">
    <property type="entry name" value="2,3-Dihydroxybiphenyl 1,2-Dioxygenase, domain 1"/>
    <property type="match status" value="1"/>
</dbReference>
<accession>A0ABW2N9C6</accession>
<proteinExistence type="predicted"/>
<dbReference type="Proteomes" id="UP001596524">
    <property type="component" value="Unassembled WGS sequence"/>
</dbReference>
<protein>
    <submittedName>
        <fullName evidence="2">VOC family protein</fullName>
    </submittedName>
</protein>
<reference evidence="3" key="1">
    <citation type="journal article" date="2019" name="Int. J. Syst. Evol. Microbiol.">
        <title>The Global Catalogue of Microorganisms (GCM) 10K type strain sequencing project: providing services to taxonomists for standard genome sequencing and annotation.</title>
        <authorList>
            <consortium name="The Broad Institute Genomics Platform"/>
            <consortium name="The Broad Institute Genome Sequencing Center for Infectious Disease"/>
            <person name="Wu L."/>
            <person name="Ma J."/>
        </authorList>
    </citation>
    <scope>NUCLEOTIDE SEQUENCE [LARGE SCALE GENOMIC DNA]</scope>
    <source>
        <strain evidence="3">FCH27</strain>
    </source>
</reference>
<dbReference type="RefSeq" id="WP_255891461.1">
    <property type="nucleotide sequence ID" value="NZ_JAFMZM010000004.1"/>
</dbReference>
<dbReference type="InterPro" id="IPR037523">
    <property type="entry name" value="VOC_core"/>
</dbReference>
<evidence type="ECO:0000259" key="1">
    <source>
        <dbReference type="PROSITE" id="PS51819"/>
    </source>
</evidence>
<dbReference type="PANTHER" id="PTHR33993:SF2">
    <property type="entry name" value="VOC DOMAIN-CONTAINING PROTEIN"/>
    <property type="match status" value="1"/>
</dbReference>